<keyword evidence="3" id="KW-1185">Reference proteome</keyword>
<feature type="chain" id="PRO_5011588300" evidence="1">
    <location>
        <begin position="21"/>
        <end position="129"/>
    </location>
</feature>
<name>A0A1H8UIH1_9PROT</name>
<dbReference type="EMBL" id="FODO01000036">
    <property type="protein sequence ID" value="SEP02817.1"/>
    <property type="molecule type" value="Genomic_DNA"/>
</dbReference>
<evidence type="ECO:0000256" key="1">
    <source>
        <dbReference type="SAM" id="SignalP"/>
    </source>
</evidence>
<evidence type="ECO:0000313" key="3">
    <source>
        <dbReference type="Proteomes" id="UP000198814"/>
    </source>
</evidence>
<organism evidence="2 3">
    <name type="scientific">Nitrosomonas oligotropha</name>
    <dbReference type="NCBI Taxonomy" id="42354"/>
    <lineage>
        <taxon>Bacteria</taxon>
        <taxon>Pseudomonadati</taxon>
        <taxon>Pseudomonadota</taxon>
        <taxon>Betaproteobacteria</taxon>
        <taxon>Nitrosomonadales</taxon>
        <taxon>Nitrosomonadaceae</taxon>
        <taxon>Nitrosomonas</taxon>
    </lineage>
</organism>
<sequence length="129" mass="13984">MKFISSFLLVLLGLTGCASSIEKPAHHSNHFHDVPRDSPLAVLPNLPKHLEDDLKKIIGLEGKNIAYALIIDINGQIKALKSVDSIEKNGFPILTNKILDANSITLITHEGSTCVTKVVNGMSRTVCSK</sequence>
<reference evidence="3" key="1">
    <citation type="submission" date="2016-10" db="EMBL/GenBank/DDBJ databases">
        <authorList>
            <person name="Varghese N."/>
            <person name="Submissions S."/>
        </authorList>
    </citation>
    <scope>NUCLEOTIDE SEQUENCE [LARGE SCALE GENOMIC DNA]</scope>
    <source>
        <strain evidence="3">Nm76</strain>
    </source>
</reference>
<keyword evidence="1" id="KW-0732">Signal</keyword>
<protein>
    <submittedName>
        <fullName evidence="2">Uncharacterized protein</fullName>
    </submittedName>
</protein>
<gene>
    <name evidence="2" type="ORF">SAMN05216333_1362</name>
</gene>
<evidence type="ECO:0000313" key="2">
    <source>
        <dbReference type="EMBL" id="SEP02817.1"/>
    </source>
</evidence>
<feature type="signal peptide" evidence="1">
    <location>
        <begin position="1"/>
        <end position="20"/>
    </location>
</feature>
<dbReference type="PROSITE" id="PS51257">
    <property type="entry name" value="PROKAR_LIPOPROTEIN"/>
    <property type="match status" value="1"/>
</dbReference>
<proteinExistence type="predicted"/>
<dbReference type="RefSeq" id="WP_090322256.1">
    <property type="nucleotide sequence ID" value="NZ_FNOE01000040.1"/>
</dbReference>
<dbReference type="Proteomes" id="UP000198814">
    <property type="component" value="Unassembled WGS sequence"/>
</dbReference>
<dbReference type="AlphaFoldDB" id="A0A1H8UIH1"/>
<dbReference type="STRING" id="42354.SAMN05216333_1362"/>
<accession>A0A1H8UIH1</accession>